<dbReference type="PANTHER" id="PTHR30307:SF0">
    <property type="entry name" value="S-ADENOSYLMETHIONINE:TRNA RIBOSYLTRANSFERASE-ISOMERASE"/>
    <property type="match status" value="1"/>
</dbReference>
<comment type="caution">
    <text evidence="5">The sequence shown here is derived from an EMBL/GenBank/DDBJ whole genome shotgun (WGS) entry which is preliminary data.</text>
</comment>
<evidence type="ECO:0000256" key="2">
    <source>
        <dbReference type="ARBA" id="ARBA00022679"/>
    </source>
</evidence>
<dbReference type="InterPro" id="IPR036100">
    <property type="entry name" value="QueA_sf"/>
</dbReference>
<protein>
    <submittedName>
        <fullName evidence="5">Putative S-adenosylmethionine:tRNA ribosyltransferase-isomerase</fullName>
    </submittedName>
</protein>
<dbReference type="InterPro" id="IPR042119">
    <property type="entry name" value="QueA_dom2"/>
</dbReference>
<sequence>MVNDAATLPASLPGHAWIEGRAEAIELRLLGPVGVDEDRWRAVVFGGGDWREDTDERPAPPRLELGTNLVLAGGLGARVLERASASPRLIELAFDRAGASLYAALYSAGRPIQYSHLEQPEELWSFQTVFAGRPWAAEMPSAGRALSASLLGKLRAKGVLVERLTHAAGLSATGDPELDAQLPLPERYDIPARTVAAITAARARGARIIAVGTTVVRALEGAALEHGDGVLRPGPGETALVVTAATQLRVVDALLTGMHAPSESHYRLLRAFLPEALLERAWDAALGAGYRSHEFGDLALLVPG</sequence>
<dbReference type="SUPFAM" id="SSF111337">
    <property type="entry name" value="QueA-like"/>
    <property type="match status" value="1"/>
</dbReference>
<keyword evidence="5" id="KW-0413">Isomerase</keyword>
<keyword evidence="4" id="KW-0671">Queuosine biosynthesis</keyword>
<dbReference type="InterPro" id="IPR042118">
    <property type="entry name" value="QueA_dom1"/>
</dbReference>
<dbReference type="Gene3D" id="2.40.10.240">
    <property type="entry name" value="QueA-like"/>
    <property type="match status" value="1"/>
</dbReference>
<dbReference type="EMBL" id="ABCS01000021">
    <property type="protein sequence ID" value="EDM79211.1"/>
    <property type="molecule type" value="Genomic_DNA"/>
</dbReference>
<dbReference type="InterPro" id="IPR003699">
    <property type="entry name" value="QueA"/>
</dbReference>
<evidence type="ECO:0000313" key="6">
    <source>
        <dbReference type="Proteomes" id="UP000005801"/>
    </source>
</evidence>
<dbReference type="PANTHER" id="PTHR30307">
    <property type="entry name" value="S-ADENOSYLMETHIONINE:TRNA RIBOSYLTRANSFERASE-ISOMERASE"/>
    <property type="match status" value="1"/>
</dbReference>
<dbReference type="STRING" id="391625.PPSIR1_03703"/>
<dbReference type="AlphaFoldDB" id="A6G499"/>
<dbReference type="GO" id="GO:0008616">
    <property type="term" value="P:tRNA queuosine(34) biosynthetic process"/>
    <property type="evidence" value="ECO:0007669"/>
    <property type="project" value="UniProtKB-KW"/>
</dbReference>
<dbReference type="OrthoDB" id="9783887at2"/>
<gene>
    <name evidence="5" type="ORF">PPSIR1_03703</name>
</gene>
<dbReference type="Proteomes" id="UP000005801">
    <property type="component" value="Unassembled WGS sequence"/>
</dbReference>
<evidence type="ECO:0000256" key="4">
    <source>
        <dbReference type="ARBA" id="ARBA00022785"/>
    </source>
</evidence>
<keyword evidence="1" id="KW-0963">Cytoplasm</keyword>
<name>A6G499_9BACT</name>
<evidence type="ECO:0000256" key="3">
    <source>
        <dbReference type="ARBA" id="ARBA00022691"/>
    </source>
</evidence>
<dbReference type="Pfam" id="PF02547">
    <property type="entry name" value="Queuosine_synth"/>
    <property type="match status" value="1"/>
</dbReference>
<keyword evidence="2 5" id="KW-0808">Transferase</keyword>
<evidence type="ECO:0000313" key="5">
    <source>
        <dbReference type="EMBL" id="EDM79211.1"/>
    </source>
</evidence>
<dbReference type="Gene3D" id="3.40.1780.10">
    <property type="entry name" value="QueA-like"/>
    <property type="match status" value="1"/>
</dbReference>
<dbReference type="eggNOG" id="COG0809">
    <property type="taxonomic scope" value="Bacteria"/>
</dbReference>
<evidence type="ECO:0000256" key="1">
    <source>
        <dbReference type="ARBA" id="ARBA00022490"/>
    </source>
</evidence>
<organism evidence="5 6">
    <name type="scientific">Plesiocystis pacifica SIR-1</name>
    <dbReference type="NCBI Taxonomy" id="391625"/>
    <lineage>
        <taxon>Bacteria</taxon>
        <taxon>Pseudomonadati</taxon>
        <taxon>Myxococcota</taxon>
        <taxon>Polyangia</taxon>
        <taxon>Nannocystales</taxon>
        <taxon>Nannocystaceae</taxon>
        <taxon>Plesiocystis</taxon>
    </lineage>
</organism>
<dbReference type="RefSeq" id="WP_006971548.1">
    <property type="nucleotide sequence ID" value="NZ_ABCS01000021.1"/>
</dbReference>
<reference evidence="5 6" key="1">
    <citation type="submission" date="2007-06" db="EMBL/GenBank/DDBJ databases">
        <authorList>
            <person name="Shimkets L."/>
            <person name="Ferriera S."/>
            <person name="Johnson J."/>
            <person name="Kravitz S."/>
            <person name="Beeson K."/>
            <person name="Sutton G."/>
            <person name="Rogers Y.-H."/>
            <person name="Friedman R."/>
            <person name="Frazier M."/>
            <person name="Venter J.C."/>
        </authorList>
    </citation>
    <scope>NUCLEOTIDE SEQUENCE [LARGE SCALE GENOMIC DNA]</scope>
    <source>
        <strain evidence="5 6">SIR-1</strain>
    </source>
</reference>
<keyword evidence="6" id="KW-1185">Reference proteome</keyword>
<dbReference type="GO" id="GO:0051075">
    <property type="term" value="F:S-adenosylmethionine:tRNA ribosyltransferase-isomerase activity"/>
    <property type="evidence" value="ECO:0007669"/>
    <property type="project" value="TreeGrafter"/>
</dbReference>
<accession>A6G499</accession>
<proteinExistence type="predicted"/>
<keyword evidence="3" id="KW-0949">S-adenosyl-L-methionine</keyword>